<evidence type="ECO:0000313" key="1">
    <source>
        <dbReference type="EMBL" id="KAI3704014.1"/>
    </source>
</evidence>
<name>A0ACB9A227_9ASTR</name>
<gene>
    <name evidence="1" type="ORF">L1987_74217</name>
</gene>
<accession>A0ACB9A227</accession>
<keyword evidence="2" id="KW-1185">Reference proteome</keyword>
<comment type="caution">
    <text evidence="1">The sequence shown here is derived from an EMBL/GenBank/DDBJ whole genome shotgun (WGS) entry which is preliminary data.</text>
</comment>
<dbReference type="Proteomes" id="UP001056120">
    <property type="component" value="Linkage Group LG25"/>
</dbReference>
<reference evidence="1 2" key="2">
    <citation type="journal article" date="2022" name="Mol. Ecol. Resour.">
        <title>The genomes of chicory, endive, great burdock and yacon provide insights into Asteraceae paleo-polyploidization history and plant inulin production.</title>
        <authorList>
            <person name="Fan W."/>
            <person name="Wang S."/>
            <person name="Wang H."/>
            <person name="Wang A."/>
            <person name="Jiang F."/>
            <person name="Liu H."/>
            <person name="Zhao H."/>
            <person name="Xu D."/>
            <person name="Zhang Y."/>
        </authorList>
    </citation>
    <scope>NUCLEOTIDE SEQUENCE [LARGE SCALE GENOMIC DNA]</scope>
    <source>
        <strain evidence="2">cv. Yunnan</strain>
        <tissue evidence="1">Leaves</tissue>
    </source>
</reference>
<organism evidence="1 2">
    <name type="scientific">Smallanthus sonchifolius</name>
    <dbReference type="NCBI Taxonomy" id="185202"/>
    <lineage>
        <taxon>Eukaryota</taxon>
        <taxon>Viridiplantae</taxon>
        <taxon>Streptophyta</taxon>
        <taxon>Embryophyta</taxon>
        <taxon>Tracheophyta</taxon>
        <taxon>Spermatophyta</taxon>
        <taxon>Magnoliopsida</taxon>
        <taxon>eudicotyledons</taxon>
        <taxon>Gunneridae</taxon>
        <taxon>Pentapetalae</taxon>
        <taxon>asterids</taxon>
        <taxon>campanulids</taxon>
        <taxon>Asterales</taxon>
        <taxon>Asteraceae</taxon>
        <taxon>Asteroideae</taxon>
        <taxon>Heliantheae alliance</taxon>
        <taxon>Millerieae</taxon>
        <taxon>Smallanthus</taxon>
    </lineage>
</organism>
<protein>
    <submittedName>
        <fullName evidence="1">Uncharacterized protein</fullName>
    </submittedName>
</protein>
<evidence type="ECO:0000313" key="2">
    <source>
        <dbReference type="Proteomes" id="UP001056120"/>
    </source>
</evidence>
<dbReference type="EMBL" id="CM042042">
    <property type="protein sequence ID" value="KAI3704014.1"/>
    <property type="molecule type" value="Genomic_DNA"/>
</dbReference>
<reference evidence="2" key="1">
    <citation type="journal article" date="2022" name="Mol. Ecol. Resour.">
        <title>The genomes of chicory, endive, great burdock and yacon provide insights into Asteraceae palaeo-polyploidization history and plant inulin production.</title>
        <authorList>
            <person name="Fan W."/>
            <person name="Wang S."/>
            <person name="Wang H."/>
            <person name="Wang A."/>
            <person name="Jiang F."/>
            <person name="Liu H."/>
            <person name="Zhao H."/>
            <person name="Xu D."/>
            <person name="Zhang Y."/>
        </authorList>
    </citation>
    <scope>NUCLEOTIDE SEQUENCE [LARGE SCALE GENOMIC DNA]</scope>
    <source>
        <strain evidence="2">cv. Yunnan</strain>
    </source>
</reference>
<proteinExistence type="predicted"/>
<sequence length="559" mass="62740">MMWTKLRLTLSSRNFNIISCISRFALRSAHKLFMAGETLSGSCNGAAIIPPDPQRTYQVVVAATRTMGIGKDGKLPWKLPSDLKFFKDVTMTTSDPAKKNAIIMGRKTWESIPLEHRPLIGRLSVVLTRSGSFDIATAENVLICGSMISALELLASSPYCLSIERVFVIGGGEILRDSLNGPGCDAIHITEIETNIDCDTFIPAIDASQFQPWCSSFPVVENEIRHCFTTYVRVRNSAVEESVKTNGSLSDSSSDSTKFDSRMYSFLPKKIFENHQEYLYLRLVEDIISNGALKGDRTGTGTWSKFGCQMRFNLRKSFPLLTTKKVFWRGVVEELLWFISGSTRAKVLQDKGIRIWDGNASRSYLDSIGLVDREEGDLGPVYGFQWRHFGARYTDMHADYTGQGFDQLLDVIDKIKNNPDDRRIILSAWNPSDLKQMALPPCHMFAQFYVNQGELSCQMYQRSADMGLGVPFNIASYALLTCMIAHVCDLVPGDFVHVLGDAHVYSTHVRPLQDQLQKLPKPFPTLKINPTKDIDAFVANDFELTGYDPHQKIEMKMAV</sequence>